<dbReference type="EMBL" id="AZGN01000052">
    <property type="protein sequence ID" value="KRM31759.1"/>
    <property type="molecule type" value="Genomic_DNA"/>
</dbReference>
<name>A0ABR5PMY5_9LACO</name>
<gene>
    <name evidence="1" type="ORF">FC44_GL000460</name>
</gene>
<protein>
    <submittedName>
        <fullName evidence="1">Uncharacterized protein</fullName>
    </submittedName>
</protein>
<organism evidence="1 2">
    <name type="scientific">Lactobacillus intestinalis DSM 6629</name>
    <dbReference type="NCBI Taxonomy" id="1423761"/>
    <lineage>
        <taxon>Bacteria</taxon>
        <taxon>Bacillati</taxon>
        <taxon>Bacillota</taxon>
        <taxon>Bacilli</taxon>
        <taxon>Lactobacillales</taxon>
        <taxon>Lactobacillaceae</taxon>
        <taxon>Lactobacillus</taxon>
    </lineage>
</organism>
<dbReference type="Proteomes" id="UP000051735">
    <property type="component" value="Unassembled WGS sequence"/>
</dbReference>
<keyword evidence="2" id="KW-1185">Reference proteome</keyword>
<evidence type="ECO:0000313" key="2">
    <source>
        <dbReference type="Proteomes" id="UP000051735"/>
    </source>
</evidence>
<accession>A0ABR5PMY5</accession>
<reference evidence="1 2" key="1">
    <citation type="journal article" date="2015" name="Genome Announc.">
        <title>Expanding the biotechnology potential of lactobacilli through comparative genomics of 213 strains and associated genera.</title>
        <authorList>
            <person name="Sun Z."/>
            <person name="Harris H.M."/>
            <person name="McCann A."/>
            <person name="Guo C."/>
            <person name="Argimon S."/>
            <person name="Zhang W."/>
            <person name="Yang X."/>
            <person name="Jeffery I.B."/>
            <person name="Cooney J.C."/>
            <person name="Kagawa T.F."/>
            <person name="Liu W."/>
            <person name="Song Y."/>
            <person name="Salvetti E."/>
            <person name="Wrobel A."/>
            <person name="Rasinkangas P."/>
            <person name="Parkhill J."/>
            <person name="Rea M.C."/>
            <person name="O'Sullivan O."/>
            <person name="Ritari J."/>
            <person name="Douillard F.P."/>
            <person name="Paul Ross R."/>
            <person name="Yang R."/>
            <person name="Briner A.E."/>
            <person name="Felis G.E."/>
            <person name="de Vos W.M."/>
            <person name="Barrangou R."/>
            <person name="Klaenhammer T.R."/>
            <person name="Caufield P.W."/>
            <person name="Cui Y."/>
            <person name="Zhang H."/>
            <person name="O'Toole P.W."/>
        </authorList>
    </citation>
    <scope>NUCLEOTIDE SEQUENCE [LARGE SCALE GENOMIC DNA]</scope>
    <source>
        <strain evidence="1 2">DSM 6629</strain>
    </source>
</reference>
<sequence length="82" mass="9485">MCDQGYGIISLTSKELNYQHCSFDSTAFLTPEEMQQLPSGNFHDYLRHQFSKVSQLQMDKYQAKFDSKSDWQAATNLVNNLN</sequence>
<comment type="caution">
    <text evidence="1">The sequence shown here is derived from an EMBL/GenBank/DDBJ whole genome shotgun (WGS) entry which is preliminary data.</text>
</comment>
<evidence type="ECO:0000313" key="1">
    <source>
        <dbReference type="EMBL" id="KRM31759.1"/>
    </source>
</evidence>
<proteinExistence type="predicted"/>